<evidence type="ECO:0000256" key="10">
    <source>
        <dbReference type="SAM" id="Phobius"/>
    </source>
</evidence>
<dbReference type="PANTHER" id="PTHR24221:SF276">
    <property type="entry name" value="ABC TRANSPORTER, ATP-BINDING_PERMEASE PROTEIN"/>
    <property type="match status" value="1"/>
</dbReference>
<dbReference type="AlphaFoldDB" id="A0A553IHF6"/>
<evidence type="ECO:0000256" key="1">
    <source>
        <dbReference type="ARBA" id="ARBA00004651"/>
    </source>
</evidence>
<evidence type="ECO:0000259" key="11">
    <source>
        <dbReference type="PROSITE" id="PS50893"/>
    </source>
</evidence>
<evidence type="ECO:0000313" key="13">
    <source>
        <dbReference type="EMBL" id="TRX99632.1"/>
    </source>
</evidence>
<dbReference type="SMART" id="SM00382">
    <property type="entry name" value="AAA"/>
    <property type="match status" value="1"/>
</dbReference>
<dbReference type="Gene3D" id="3.40.50.300">
    <property type="entry name" value="P-loop containing nucleotide triphosphate hydrolases"/>
    <property type="match status" value="1"/>
</dbReference>
<keyword evidence="6" id="KW-0547">Nucleotide-binding</keyword>
<dbReference type="Pfam" id="PF00005">
    <property type="entry name" value="ABC_tran"/>
    <property type="match status" value="1"/>
</dbReference>
<dbReference type="GO" id="GO:0005886">
    <property type="term" value="C:plasma membrane"/>
    <property type="evidence" value="ECO:0007669"/>
    <property type="project" value="UniProtKB-SubCell"/>
</dbReference>
<dbReference type="PROSITE" id="PS50893">
    <property type="entry name" value="ABC_TRANSPORTER_2"/>
    <property type="match status" value="1"/>
</dbReference>
<organism evidence="13 14">
    <name type="scientific">Acholeplasma laidlawii</name>
    <dbReference type="NCBI Taxonomy" id="2148"/>
    <lineage>
        <taxon>Bacteria</taxon>
        <taxon>Bacillati</taxon>
        <taxon>Mycoplasmatota</taxon>
        <taxon>Mollicutes</taxon>
        <taxon>Acholeplasmatales</taxon>
        <taxon>Acholeplasmataceae</taxon>
        <taxon>Acholeplasma</taxon>
    </lineage>
</organism>
<dbReference type="EMBL" id="VKID01000001">
    <property type="protein sequence ID" value="TRX99632.1"/>
    <property type="molecule type" value="Genomic_DNA"/>
</dbReference>
<dbReference type="InterPro" id="IPR027417">
    <property type="entry name" value="P-loop_NTPase"/>
</dbReference>
<dbReference type="SUPFAM" id="SSF90123">
    <property type="entry name" value="ABC transporter transmembrane region"/>
    <property type="match status" value="1"/>
</dbReference>
<dbReference type="Proteomes" id="UP000315938">
    <property type="component" value="Unassembled WGS sequence"/>
</dbReference>
<dbReference type="PROSITE" id="PS00211">
    <property type="entry name" value="ABC_TRANSPORTER_1"/>
    <property type="match status" value="1"/>
</dbReference>
<keyword evidence="9 10" id="KW-0472">Membrane</keyword>
<evidence type="ECO:0000256" key="6">
    <source>
        <dbReference type="ARBA" id="ARBA00022741"/>
    </source>
</evidence>
<keyword evidence="3" id="KW-0813">Transport</keyword>
<evidence type="ECO:0000256" key="4">
    <source>
        <dbReference type="ARBA" id="ARBA00022475"/>
    </source>
</evidence>
<comment type="similarity">
    <text evidence="2">Belongs to the ABC transporter superfamily.</text>
</comment>
<keyword evidence="5 10" id="KW-0812">Transmembrane</keyword>
<keyword evidence="8 10" id="KW-1133">Transmembrane helix</keyword>
<comment type="subcellular location">
    <subcellularLocation>
        <location evidence="1">Cell membrane</location>
        <topology evidence="1">Multi-pass membrane protein</topology>
    </subcellularLocation>
</comment>
<dbReference type="SUPFAM" id="SSF52540">
    <property type="entry name" value="P-loop containing nucleoside triphosphate hydrolases"/>
    <property type="match status" value="1"/>
</dbReference>
<accession>A0A553IHF6</accession>
<dbReference type="GO" id="GO:0005524">
    <property type="term" value="F:ATP binding"/>
    <property type="evidence" value="ECO:0007669"/>
    <property type="project" value="UniProtKB-KW"/>
</dbReference>
<evidence type="ECO:0000313" key="14">
    <source>
        <dbReference type="Proteomes" id="UP000315938"/>
    </source>
</evidence>
<feature type="transmembrane region" description="Helical" evidence="10">
    <location>
        <begin position="45"/>
        <end position="68"/>
    </location>
</feature>
<dbReference type="InterPro" id="IPR017871">
    <property type="entry name" value="ABC_transporter-like_CS"/>
</dbReference>
<dbReference type="InterPro" id="IPR003439">
    <property type="entry name" value="ABC_transporter-like_ATP-bd"/>
</dbReference>
<keyword evidence="7 13" id="KW-0067">ATP-binding</keyword>
<comment type="caution">
    <text evidence="13">The sequence shown here is derived from an EMBL/GenBank/DDBJ whole genome shotgun (WGS) entry which is preliminary data.</text>
</comment>
<feature type="transmembrane region" description="Helical" evidence="10">
    <location>
        <begin position="88"/>
        <end position="109"/>
    </location>
</feature>
<dbReference type="PANTHER" id="PTHR24221">
    <property type="entry name" value="ATP-BINDING CASSETTE SUB-FAMILY B"/>
    <property type="match status" value="1"/>
</dbReference>
<dbReference type="InterPro" id="IPR003593">
    <property type="entry name" value="AAA+_ATPase"/>
</dbReference>
<dbReference type="GO" id="GO:0016887">
    <property type="term" value="F:ATP hydrolysis activity"/>
    <property type="evidence" value="ECO:0007669"/>
    <property type="project" value="InterPro"/>
</dbReference>
<dbReference type="GO" id="GO:0140359">
    <property type="term" value="F:ABC-type transporter activity"/>
    <property type="evidence" value="ECO:0007669"/>
    <property type="project" value="InterPro"/>
</dbReference>
<sequence>MNLVTRENLSGLRVVRAYNTQKIQAQKSKDVAKDSMKRNIFVQRIFNTIWPVLGLLMQLTTAMLYYVAVSNGVIGQGSAFEPGDISAIVQYASQALMNFMFITMILTMIPRAAISARRIMDVIDADVLIKDPVHPESIHDVMGKVEFENVSFQYPGADEPVLSHISLTANPGEVTAFIGSTGSGKSTLINLIPRFYDPTEGRILLDGKDIKTFNQNEFLKYIGYVPQKGNLFKGTIASNIAFGQEEINMDVVEKSAEIAQASNFIDQMDGKYDAPITQGGTNVSGGQRQRLSIARALAKEPKIYIFDDSFSALDYKTDINLRNALKQHVDATIIIVAQRINSIKNADKIVVLDKGKIVGMGSHEELIKTSKVYLEIAESQLSQEELSR</sequence>
<proteinExistence type="inferred from homology"/>
<protein>
    <submittedName>
        <fullName evidence="13">ABC transporter ATP-binding protein</fullName>
    </submittedName>
</protein>
<dbReference type="InterPro" id="IPR011527">
    <property type="entry name" value="ABC1_TM_dom"/>
</dbReference>
<feature type="domain" description="ABC transmembrane type-1" evidence="12">
    <location>
        <begin position="1"/>
        <end position="111"/>
    </location>
</feature>
<evidence type="ECO:0000256" key="3">
    <source>
        <dbReference type="ARBA" id="ARBA00022448"/>
    </source>
</evidence>
<evidence type="ECO:0000256" key="7">
    <source>
        <dbReference type="ARBA" id="ARBA00022840"/>
    </source>
</evidence>
<evidence type="ECO:0000256" key="9">
    <source>
        <dbReference type="ARBA" id="ARBA00023136"/>
    </source>
</evidence>
<evidence type="ECO:0000259" key="12">
    <source>
        <dbReference type="PROSITE" id="PS50929"/>
    </source>
</evidence>
<gene>
    <name evidence="13" type="ORF">FNV44_00905</name>
</gene>
<dbReference type="PROSITE" id="PS50929">
    <property type="entry name" value="ABC_TM1F"/>
    <property type="match status" value="1"/>
</dbReference>
<dbReference type="FunFam" id="3.40.50.300:FF:000854">
    <property type="entry name" value="Multidrug ABC transporter ATP-binding protein"/>
    <property type="match status" value="1"/>
</dbReference>
<dbReference type="Gene3D" id="1.20.1560.10">
    <property type="entry name" value="ABC transporter type 1, transmembrane domain"/>
    <property type="match status" value="1"/>
</dbReference>
<evidence type="ECO:0000256" key="5">
    <source>
        <dbReference type="ARBA" id="ARBA00022692"/>
    </source>
</evidence>
<dbReference type="InterPro" id="IPR036640">
    <property type="entry name" value="ABC1_TM_sf"/>
</dbReference>
<evidence type="ECO:0000256" key="8">
    <source>
        <dbReference type="ARBA" id="ARBA00022989"/>
    </source>
</evidence>
<name>A0A553IHF6_ACHLA</name>
<feature type="domain" description="ABC transporter" evidence="11">
    <location>
        <begin position="145"/>
        <end position="379"/>
    </location>
</feature>
<evidence type="ECO:0000256" key="2">
    <source>
        <dbReference type="ARBA" id="ARBA00005417"/>
    </source>
</evidence>
<keyword evidence="4" id="KW-1003">Cell membrane</keyword>
<reference evidence="13 14" key="1">
    <citation type="submission" date="2019-07" db="EMBL/GenBank/DDBJ databases">
        <title>Genome sequence of Acholeplasma laidlawii strain with increased resistance to erythromycin.</title>
        <authorList>
            <person name="Medvedeva E.S."/>
            <person name="Baranova N.B."/>
            <person name="Siniagina M.N."/>
            <person name="Mouzykantov A."/>
            <person name="Chernova O.A."/>
            <person name="Chernov V.M."/>
        </authorList>
    </citation>
    <scope>NUCLEOTIDE SEQUENCE [LARGE SCALE GENOMIC DNA]</scope>
    <source>
        <strain evidence="13 14">PG8REry</strain>
    </source>
</reference>
<dbReference type="InterPro" id="IPR039421">
    <property type="entry name" value="Type_1_exporter"/>
</dbReference>